<feature type="compositionally biased region" description="Basic and acidic residues" evidence="1">
    <location>
        <begin position="7"/>
        <end position="18"/>
    </location>
</feature>
<name>A0A2T6B9F4_9BACL</name>
<proteinExistence type="predicted"/>
<evidence type="ECO:0000313" key="3">
    <source>
        <dbReference type="Proteomes" id="UP000244240"/>
    </source>
</evidence>
<evidence type="ECO:0000313" key="2">
    <source>
        <dbReference type="EMBL" id="PTX52707.1"/>
    </source>
</evidence>
<comment type="caution">
    <text evidence="2">The sequence shown here is derived from an EMBL/GenBank/DDBJ whole genome shotgun (WGS) entry which is preliminary data.</text>
</comment>
<sequence length="77" mass="9280">MRHQQKKQQELKRGLSERHRGRSFPRFGNCSRTRETVLLMLVDGLFIRVSFYRMIFPLNKIFLWIRVKCVGIPTLNM</sequence>
<organism evidence="2 3">
    <name type="scientific">Melghirimyces profundicolus</name>
    <dbReference type="NCBI Taxonomy" id="1242148"/>
    <lineage>
        <taxon>Bacteria</taxon>
        <taxon>Bacillati</taxon>
        <taxon>Bacillota</taxon>
        <taxon>Bacilli</taxon>
        <taxon>Bacillales</taxon>
        <taxon>Thermoactinomycetaceae</taxon>
        <taxon>Melghirimyces</taxon>
    </lineage>
</organism>
<gene>
    <name evidence="2" type="ORF">C8P63_13019</name>
</gene>
<protein>
    <submittedName>
        <fullName evidence="2">Uncharacterized protein</fullName>
    </submittedName>
</protein>
<accession>A0A2T6B9F4</accession>
<evidence type="ECO:0000256" key="1">
    <source>
        <dbReference type="SAM" id="MobiDB-lite"/>
    </source>
</evidence>
<dbReference type="AlphaFoldDB" id="A0A2T6B9F4"/>
<dbReference type="Proteomes" id="UP000244240">
    <property type="component" value="Unassembled WGS sequence"/>
</dbReference>
<keyword evidence="3" id="KW-1185">Reference proteome</keyword>
<dbReference type="EMBL" id="QBKR01000030">
    <property type="protein sequence ID" value="PTX52707.1"/>
    <property type="molecule type" value="Genomic_DNA"/>
</dbReference>
<feature type="region of interest" description="Disordered" evidence="1">
    <location>
        <begin position="1"/>
        <end position="27"/>
    </location>
</feature>
<reference evidence="2 3" key="1">
    <citation type="submission" date="2018-04" db="EMBL/GenBank/DDBJ databases">
        <title>Genomic Encyclopedia of Archaeal and Bacterial Type Strains, Phase II (KMG-II): from individual species to whole genera.</title>
        <authorList>
            <person name="Goeker M."/>
        </authorList>
    </citation>
    <scope>NUCLEOTIDE SEQUENCE [LARGE SCALE GENOMIC DNA]</scope>
    <source>
        <strain evidence="2 3">DSM 45787</strain>
    </source>
</reference>